<proteinExistence type="predicted"/>
<sequence length="324" mass="33569">MALHDELAELRMTVGPQVFDDPVSFRAAFDDFVPEGSATTGEVSLLVGAIATGAVQRLRDQLALGADPATSIASQGDNLARDRGTSESDGARWAVSVLAHAIGVIPADMVPTRPATFPSSLDRPDSIDPGPTQTIPDDATVPRPPDPIAPPPPPPPPTAAPPSAAARRGISPVLVGVVATLAIVAVSSIALLLLRDDDKDSPADDHPNSTSASGSEEVLGEITVTDGDKEVRVQLVHEGTEASLVLLADHDGSAEEVDRIPAGCPYLETAYDAGIQNQNGQDIYWGWQNTGTAGFGAYGQVQVADEVLVNFADPDAEPVCPGVE</sequence>
<evidence type="ECO:0000256" key="1">
    <source>
        <dbReference type="SAM" id="MobiDB-lite"/>
    </source>
</evidence>
<dbReference type="EMBL" id="VUJV01000001">
    <property type="protein sequence ID" value="KAA1421355.1"/>
    <property type="molecule type" value="Genomic_DNA"/>
</dbReference>
<dbReference type="RefSeq" id="WP_149726817.1">
    <property type="nucleotide sequence ID" value="NZ_VUJV01000001.1"/>
</dbReference>
<reference evidence="3 4" key="1">
    <citation type="submission" date="2019-09" db="EMBL/GenBank/DDBJ databases">
        <title>Nocardioides panacisoli sp. nov., isolated from the soil of a ginseng field.</title>
        <authorList>
            <person name="Cho C."/>
        </authorList>
    </citation>
    <scope>NUCLEOTIDE SEQUENCE [LARGE SCALE GENOMIC DNA]</scope>
    <source>
        <strain evidence="3 4">BN130099</strain>
    </source>
</reference>
<keyword evidence="2" id="KW-0812">Transmembrane</keyword>
<feature type="transmembrane region" description="Helical" evidence="2">
    <location>
        <begin position="173"/>
        <end position="194"/>
    </location>
</feature>
<reference evidence="3 4" key="2">
    <citation type="submission" date="2019-09" db="EMBL/GenBank/DDBJ databases">
        <authorList>
            <person name="Jin C."/>
        </authorList>
    </citation>
    <scope>NUCLEOTIDE SEQUENCE [LARGE SCALE GENOMIC DNA]</scope>
    <source>
        <strain evidence="3 4">BN130099</strain>
    </source>
</reference>
<gene>
    <name evidence="3" type="ORF">F0U44_03360</name>
</gene>
<dbReference type="Proteomes" id="UP000325003">
    <property type="component" value="Unassembled WGS sequence"/>
</dbReference>
<feature type="region of interest" description="Disordered" evidence="1">
    <location>
        <begin position="199"/>
        <end position="220"/>
    </location>
</feature>
<keyword evidence="2" id="KW-0472">Membrane</keyword>
<keyword evidence="2" id="KW-1133">Transmembrane helix</keyword>
<organism evidence="3 4">
    <name type="scientific">Nocardioides humilatus</name>
    <dbReference type="NCBI Taxonomy" id="2607660"/>
    <lineage>
        <taxon>Bacteria</taxon>
        <taxon>Bacillati</taxon>
        <taxon>Actinomycetota</taxon>
        <taxon>Actinomycetes</taxon>
        <taxon>Propionibacteriales</taxon>
        <taxon>Nocardioidaceae</taxon>
        <taxon>Nocardioides</taxon>
    </lineage>
</organism>
<evidence type="ECO:0000313" key="4">
    <source>
        <dbReference type="Proteomes" id="UP000325003"/>
    </source>
</evidence>
<protein>
    <submittedName>
        <fullName evidence="3">Uncharacterized protein</fullName>
    </submittedName>
</protein>
<evidence type="ECO:0000313" key="3">
    <source>
        <dbReference type="EMBL" id="KAA1421355.1"/>
    </source>
</evidence>
<feature type="compositionally biased region" description="Pro residues" evidence="1">
    <location>
        <begin position="142"/>
        <end position="160"/>
    </location>
</feature>
<evidence type="ECO:0000256" key="2">
    <source>
        <dbReference type="SAM" id="Phobius"/>
    </source>
</evidence>
<comment type="caution">
    <text evidence="3">The sequence shown here is derived from an EMBL/GenBank/DDBJ whole genome shotgun (WGS) entry which is preliminary data.</text>
</comment>
<keyword evidence="4" id="KW-1185">Reference proteome</keyword>
<dbReference type="AlphaFoldDB" id="A0A5B1LKS5"/>
<feature type="region of interest" description="Disordered" evidence="1">
    <location>
        <begin position="115"/>
        <end position="165"/>
    </location>
</feature>
<name>A0A5B1LKS5_9ACTN</name>
<accession>A0A5B1LKS5</accession>